<reference evidence="2" key="1">
    <citation type="submission" date="2018-05" db="EMBL/GenBank/DDBJ databases">
        <authorList>
            <person name="Lanie J.A."/>
            <person name="Ng W.-L."/>
            <person name="Kazmierczak K.M."/>
            <person name="Andrzejewski T.M."/>
            <person name="Davidsen T.M."/>
            <person name="Wayne K.J."/>
            <person name="Tettelin H."/>
            <person name="Glass J.I."/>
            <person name="Rusch D."/>
            <person name="Podicherti R."/>
            <person name="Tsui H.-C.T."/>
            <person name="Winkler M.E."/>
        </authorList>
    </citation>
    <scope>NUCLEOTIDE SEQUENCE</scope>
</reference>
<feature type="transmembrane region" description="Helical" evidence="1">
    <location>
        <begin position="72"/>
        <end position="95"/>
    </location>
</feature>
<proteinExistence type="predicted"/>
<sequence>VPGFLITTGCASVLEDLLRWDSAWELYFHFLIFIPIIQRLILLGEPALMAVRLHGHHLKWLFERLREIPRGYTIAVKFTIGLLVPTTIALMRFFVPSPDSSGYVELAGVTLHVPAWSDMPDWHYLAIGAFFIAHSYLDFRRVWDTRELAIRIISIDISLYRPMVDRMLSMGDWLHGRAERGVEAQPHERVARFAGYLAGRVIDTTNSVVDKVMEKPDAYARRWMLVNIGIGLAFHLLPLVFLFLLVVMQGY</sequence>
<keyword evidence="1" id="KW-1133">Transmembrane helix</keyword>
<organism evidence="2">
    <name type="scientific">marine metagenome</name>
    <dbReference type="NCBI Taxonomy" id="408172"/>
    <lineage>
        <taxon>unclassified sequences</taxon>
        <taxon>metagenomes</taxon>
        <taxon>ecological metagenomes</taxon>
    </lineage>
</organism>
<name>A0A381Z2C4_9ZZZZ</name>
<evidence type="ECO:0000256" key="1">
    <source>
        <dbReference type="SAM" id="Phobius"/>
    </source>
</evidence>
<accession>A0A381Z2C4</accession>
<feature type="transmembrane region" description="Helical" evidence="1">
    <location>
        <begin position="122"/>
        <end position="139"/>
    </location>
</feature>
<evidence type="ECO:0000313" key="2">
    <source>
        <dbReference type="EMBL" id="SVA83091.1"/>
    </source>
</evidence>
<feature type="transmembrane region" description="Helical" evidence="1">
    <location>
        <begin position="26"/>
        <end position="51"/>
    </location>
</feature>
<keyword evidence="1" id="KW-0472">Membrane</keyword>
<dbReference type="EMBL" id="UINC01019602">
    <property type="protein sequence ID" value="SVA83091.1"/>
    <property type="molecule type" value="Genomic_DNA"/>
</dbReference>
<protein>
    <submittedName>
        <fullName evidence="2">Uncharacterized protein</fullName>
    </submittedName>
</protein>
<dbReference type="AlphaFoldDB" id="A0A381Z2C4"/>
<keyword evidence="1" id="KW-0812">Transmembrane</keyword>
<feature type="transmembrane region" description="Helical" evidence="1">
    <location>
        <begin position="223"/>
        <end position="248"/>
    </location>
</feature>
<gene>
    <name evidence="2" type="ORF">METZ01_LOCUS135945</name>
</gene>
<feature type="non-terminal residue" evidence="2">
    <location>
        <position position="1"/>
    </location>
</feature>